<keyword evidence="8" id="KW-0443">Lipid metabolism</keyword>
<dbReference type="PANTHER" id="PTHR11351">
    <property type="entry name" value="ACYL-COA DESATURASE"/>
    <property type="match status" value="1"/>
</dbReference>
<dbReference type="GO" id="GO:0004768">
    <property type="term" value="F:stearoyl-CoA 9-desaturase activity"/>
    <property type="evidence" value="ECO:0007669"/>
    <property type="project" value="TreeGrafter"/>
</dbReference>
<protein>
    <submittedName>
        <fullName evidence="13">Uncharacterized protein</fullName>
    </submittedName>
</protein>
<keyword evidence="5" id="KW-0276">Fatty acid metabolism</keyword>
<dbReference type="GO" id="GO:0006636">
    <property type="term" value="P:unsaturated fatty acid biosynthetic process"/>
    <property type="evidence" value="ECO:0007669"/>
    <property type="project" value="TreeGrafter"/>
</dbReference>
<dbReference type="PRINTS" id="PR00075">
    <property type="entry name" value="FACDDSATRASE"/>
</dbReference>
<comment type="similarity">
    <text evidence="2 11">Belongs to the fatty acid desaturase type 1 family.</text>
</comment>
<evidence type="ECO:0000256" key="12">
    <source>
        <dbReference type="SAM" id="Phobius"/>
    </source>
</evidence>
<evidence type="ECO:0000313" key="14">
    <source>
        <dbReference type="Proteomes" id="UP000663880"/>
    </source>
</evidence>
<evidence type="ECO:0000256" key="4">
    <source>
        <dbReference type="ARBA" id="ARBA00022692"/>
    </source>
</evidence>
<proteinExistence type="inferred from homology"/>
<dbReference type="Proteomes" id="UP000663880">
    <property type="component" value="Unassembled WGS sequence"/>
</dbReference>
<dbReference type="GO" id="GO:0005789">
    <property type="term" value="C:endoplasmic reticulum membrane"/>
    <property type="evidence" value="ECO:0007669"/>
    <property type="project" value="TreeGrafter"/>
</dbReference>
<gene>
    <name evidence="13" type="ORF">PMACD_LOCUS4273</name>
</gene>
<dbReference type="OrthoDB" id="10260134at2759"/>
<name>A0A821PX41_9NEOP</name>
<evidence type="ECO:0000256" key="10">
    <source>
        <dbReference type="ARBA" id="ARBA00023160"/>
    </source>
</evidence>
<dbReference type="PANTHER" id="PTHR11351:SF31">
    <property type="entry name" value="DESATURASE 1, ISOFORM A-RELATED"/>
    <property type="match status" value="1"/>
</dbReference>
<evidence type="ECO:0000256" key="11">
    <source>
        <dbReference type="RuleBase" id="RU000581"/>
    </source>
</evidence>
<organism evidence="13 14">
    <name type="scientific">Pieris macdunnoughi</name>
    <dbReference type="NCBI Taxonomy" id="345717"/>
    <lineage>
        <taxon>Eukaryota</taxon>
        <taxon>Metazoa</taxon>
        <taxon>Ecdysozoa</taxon>
        <taxon>Arthropoda</taxon>
        <taxon>Hexapoda</taxon>
        <taxon>Insecta</taxon>
        <taxon>Pterygota</taxon>
        <taxon>Neoptera</taxon>
        <taxon>Endopterygota</taxon>
        <taxon>Lepidoptera</taxon>
        <taxon>Glossata</taxon>
        <taxon>Ditrysia</taxon>
        <taxon>Papilionoidea</taxon>
        <taxon>Pieridae</taxon>
        <taxon>Pierinae</taxon>
        <taxon>Pieris</taxon>
    </lineage>
</organism>
<comment type="cofactor">
    <cofactor evidence="11">
        <name>Fe(2+)</name>
        <dbReference type="ChEBI" id="CHEBI:29033"/>
    </cofactor>
</comment>
<accession>A0A821PX41</accession>
<keyword evidence="10 11" id="KW-0275">Fatty acid biosynthesis</keyword>
<evidence type="ECO:0000256" key="5">
    <source>
        <dbReference type="ARBA" id="ARBA00022832"/>
    </source>
</evidence>
<comment type="subcellular location">
    <subcellularLocation>
        <location evidence="1">Membrane</location>
        <topology evidence="1">Multi-pass membrane protein</topology>
    </subcellularLocation>
</comment>
<evidence type="ECO:0000256" key="1">
    <source>
        <dbReference type="ARBA" id="ARBA00004141"/>
    </source>
</evidence>
<feature type="transmembrane region" description="Helical" evidence="12">
    <location>
        <begin position="77"/>
        <end position="100"/>
    </location>
</feature>
<keyword evidence="9 12" id="KW-0472">Membrane</keyword>
<feature type="transmembrane region" description="Helical" evidence="12">
    <location>
        <begin position="42"/>
        <end position="65"/>
    </location>
</feature>
<reference evidence="13" key="1">
    <citation type="submission" date="2021-02" db="EMBL/GenBank/DDBJ databases">
        <authorList>
            <person name="Steward A R."/>
        </authorList>
    </citation>
    <scope>NUCLEOTIDE SEQUENCE</scope>
</reference>
<evidence type="ECO:0000256" key="3">
    <source>
        <dbReference type="ARBA" id="ARBA00022516"/>
    </source>
</evidence>
<dbReference type="GO" id="GO:0005506">
    <property type="term" value="F:iron ion binding"/>
    <property type="evidence" value="ECO:0007669"/>
    <property type="project" value="TreeGrafter"/>
</dbReference>
<keyword evidence="14" id="KW-1185">Reference proteome</keyword>
<keyword evidence="7 11" id="KW-0560">Oxidoreductase</keyword>
<evidence type="ECO:0000256" key="7">
    <source>
        <dbReference type="ARBA" id="ARBA00023002"/>
    </source>
</evidence>
<keyword evidence="3 11" id="KW-0444">Lipid biosynthesis</keyword>
<comment type="domain">
    <text evidence="11">The histidine box domains are involved in binding the catalytic metal ions.</text>
</comment>
<evidence type="ECO:0000256" key="8">
    <source>
        <dbReference type="ARBA" id="ARBA00023098"/>
    </source>
</evidence>
<evidence type="ECO:0000256" key="6">
    <source>
        <dbReference type="ARBA" id="ARBA00022989"/>
    </source>
</evidence>
<sequence>MAPNSKKDVTDIEFVGTEESKLEKLVGPQAGPWKQIQIQKSFIHVVYGNLVVFGYFHLAALYGLYLGSTAGPAWSTIIFHCVTFVFALFGLTAGSHLWSYNAVKAKLLLQIILIIASYLTFQYSVLNNVRDHRLHHRYTDTDADPHNATRGIFFSHLGWLLVKKHPEVKRRGKFTDLRDVKANPVLMFPHKPFKQCFGREQVLDRL</sequence>
<comment type="caution">
    <text evidence="13">The sequence shown here is derived from an EMBL/GenBank/DDBJ whole genome shotgun (WGS) entry which is preliminary data.</text>
</comment>
<dbReference type="InterPro" id="IPR015876">
    <property type="entry name" value="Acyl-CoA_DS"/>
</dbReference>
<feature type="transmembrane region" description="Helical" evidence="12">
    <location>
        <begin position="107"/>
        <end position="125"/>
    </location>
</feature>
<evidence type="ECO:0000313" key="13">
    <source>
        <dbReference type="EMBL" id="CAF4815100.1"/>
    </source>
</evidence>
<keyword evidence="6 12" id="KW-1133">Transmembrane helix</keyword>
<dbReference type="EMBL" id="CAJOBZ010000007">
    <property type="protein sequence ID" value="CAF4815100.1"/>
    <property type="molecule type" value="Genomic_DNA"/>
</dbReference>
<dbReference type="AlphaFoldDB" id="A0A821PX41"/>
<evidence type="ECO:0000256" key="2">
    <source>
        <dbReference type="ARBA" id="ARBA00009295"/>
    </source>
</evidence>
<keyword evidence="4 11" id="KW-0812">Transmembrane</keyword>
<evidence type="ECO:0000256" key="9">
    <source>
        <dbReference type="ARBA" id="ARBA00023136"/>
    </source>
</evidence>